<keyword evidence="4" id="KW-1185">Reference proteome</keyword>
<comment type="caution">
    <text evidence="3">The sequence shown here is derived from an EMBL/GenBank/DDBJ whole genome shotgun (WGS) entry which is preliminary data.</text>
</comment>
<evidence type="ECO:0000313" key="4">
    <source>
        <dbReference type="Proteomes" id="UP001201262"/>
    </source>
</evidence>
<proteinExistence type="predicted"/>
<sequence length="469" mass="52986">MRPSSRDEFEIAIICSLPLEADAVETLFDESYDKFGRIYGKQRGDTNAYTTGRIDQHNVVLCHMPGRGKRSAASVATSLRVSYTSIKLALVVGICGGVPCPPNNRSHIFLGDIIISEGIIEYDFGRQYPDTFQQKTGHPETLGRPNQEIRSLLSGLKATKTISEFQNRISQCLQDLQAKSERKWRYPGIQHDILYEASYCHKHYQQGKNTPKCICFDRDSLYDISCDEAQKKDCRSLGCERQRILRRRGPDVRDPINPNFHIGTIASADTVMKSGLHRDRLASKDGIIGFEMEGAGIWDSVPAVIIKGVGDYADSHKSKTWQNYAAATASACAKAFLEYWVPTKRDFPTDYDAYTQFPGGPASFPDTHHDLSFIQQMEGDDSVNMEQIYSSFSQETVMMLRRSSPLQYASDNTYYSSPASSHDLIEYASTLYSPDSPQRNSSDGLRSPIRQMPRDIRRKYYRPQRVIPD</sequence>
<dbReference type="PANTHER" id="PTHR46082">
    <property type="entry name" value="ATP/GTP-BINDING PROTEIN-RELATED"/>
    <property type="match status" value="1"/>
</dbReference>
<feature type="compositionally biased region" description="Polar residues" evidence="1">
    <location>
        <begin position="432"/>
        <end position="444"/>
    </location>
</feature>
<protein>
    <submittedName>
        <fullName evidence="3">Nucleoside phosphorylase domain-containing protein</fullName>
    </submittedName>
</protein>
<dbReference type="GO" id="GO:0009116">
    <property type="term" value="P:nucleoside metabolic process"/>
    <property type="evidence" value="ECO:0007669"/>
    <property type="project" value="InterPro"/>
</dbReference>
<evidence type="ECO:0000313" key="3">
    <source>
        <dbReference type="EMBL" id="KAH8700708.1"/>
    </source>
</evidence>
<reference evidence="3" key="1">
    <citation type="submission" date="2021-12" db="EMBL/GenBank/DDBJ databases">
        <title>Convergent genome expansion in fungi linked to evolution of root-endophyte symbiosis.</title>
        <authorList>
            <consortium name="DOE Joint Genome Institute"/>
            <person name="Ke Y.-H."/>
            <person name="Bonito G."/>
            <person name="Liao H.-L."/>
            <person name="Looney B."/>
            <person name="Rojas-Flechas A."/>
            <person name="Nash J."/>
            <person name="Hameed K."/>
            <person name="Schadt C."/>
            <person name="Martin F."/>
            <person name="Crous P.W."/>
            <person name="Miettinen O."/>
            <person name="Magnuson J.K."/>
            <person name="Labbe J."/>
            <person name="Jacobson D."/>
            <person name="Doktycz M.J."/>
            <person name="Veneault-Fourrey C."/>
            <person name="Kuo A."/>
            <person name="Mondo S."/>
            <person name="Calhoun S."/>
            <person name="Riley R."/>
            <person name="Ohm R."/>
            <person name="LaButti K."/>
            <person name="Andreopoulos B."/>
            <person name="Pangilinan J."/>
            <person name="Nolan M."/>
            <person name="Tritt A."/>
            <person name="Clum A."/>
            <person name="Lipzen A."/>
            <person name="Daum C."/>
            <person name="Barry K."/>
            <person name="Grigoriev I.V."/>
            <person name="Vilgalys R."/>
        </authorList>
    </citation>
    <scope>NUCLEOTIDE SEQUENCE</scope>
    <source>
        <strain evidence="3">PMI_201</strain>
    </source>
</reference>
<evidence type="ECO:0000256" key="1">
    <source>
        <dbReference type="SAM" id="MobiDB-lite"/>
    </source>
</evidence>
<dbReference type="PANTHER" id="PTHR46082:SF6">
    <property type="entry name" value="AAA+ ATPASE DOMAIN-CONTAINING PROTEIN-RELATED"/>
    <property type="match status" value="1"/>
</dbReference>
<evidence type="ECO:0000259" key="2">
    <source>
        <dbReference type="Pfam" id="PF01048"/>
    </source>
</evidence>
<dbReference type="Gene3D" id="3.40.50.1580">
    <property type="entry name" value="Nucleoside phosphorylase domain"/>
    <property type="match status" value="1"/>
</dbReference>
<organism evidence="3 4">
    <name type="scientific">Talaromyces proteolyticus</name>
    <dbReference type="NCBI Taxonomy" id="1131652"/>
    <lineage>
        <taxon>Eukaryota</taxon>
        <taxon>Fungi</taxon>
        <taxon>Dikarya</taxon>
        <taxon>Ascomycota</taxon>
        <taxon>Pezizomycotina</taxon>
        <taxon>Eurotiomycetes</taxon>
        <taxon>Eurotiomycetidae</taxon>
        <taxon>Eurotiales</taxon>
        <taxon>Trichocomaceae</taxon>
        <taxon>Talaromyces</taxon>
        <taxon>Talaromyces sect. Bacilispori</taxon>
    </lineage>
</organism>
<dbReference type="Pfam" id="PF01048">
    <property type="entry name" value="PNP_UDP_1"/>
    <property type="match status" value="1"/>
</dbReference>
<dbReference type="InterPro" id="IPR053137">
    <property type="entry name" value="NLR-like"/>
</dbReference>
<dbReference type="GO" id="GO:0003824">
    <property type="term" value="F:catalytic activity"/>
    <property type="evidence" value="ECO:0007669"/>
    <property type="project" value="InterPro"/>
</dbReference>
<dbReference type="SUPFAM" id="SSF53167">
    <property type="entry name" value="Purine and uridine phosphorylases"/>
    <property type="match status" value="1"/>
</dbReference>
<dbReference type="RefSeq" id="XP_046074414.1">
    <property type="nucleotide sequence ID" value="XM_046213013.1"/>
</dbReference>
<dbReference type="AlphaFoldDB" id="A0AAD4KTS8"/>
<feature type="region of interest" description="Disordered" evidence="1">
    <location>
        <begin position="432"/>
        <end position="456"/>
    </location>
</feature>
<dbReference type="InterPro" id="IPR035994">
    <property type="entry name" value="Nucleoside_phosphorylase_sf"/>
</dbReference>
<dbReference type="GeneID" id="70243300"/>
<dbReference type="EMBL" id="JAJTJA010000004">
    <property type="protein sequence ID" value="KAH8700708.1"/>
    <property type="molecule type" value="Genomic_DNA"/>
</dbReference>
<dbReference type="Proteomes" id="UP001201262">
    <property type="component" value="Unassembled WGS sequence"/>
</dbReference>
<name>A0AAD4KTS8_9EURO</name>
<feature type="domain" description="Nucleoside phosphorylase" evidence="2">
    <location>
        <begin position="10"/>
        <end position="140"/>
    </location>
</feature>
<accession>A0AAD4KTS8</accession>
<dbReference type="InterPro" id="IPR000845">
    <property type="entry name" value="Nucleoside_phosphorylase_d"/>
</dbReference>
<gene>
    <name evidence="3" type="ORF">BGW36DRAFT_338512</name>
</gene>